<accession>A0A699X4J5</accession>
<feature type="non-terminal residue" evidence="1">
    <location>
        <position position="97"/>
    </location>
</feature>
<evidence type="ECO:0000313" key="1">
    <source>
        <dbReference type="EMBL" id="GFD54429.1"/>
    </source>
</evidence>
<proteinExistence type="predicted"/>
<organism evidence="1">
    <name type="scientific">Tanacetum cinerariifolium</name>
    <name type="common">Dalmatian daisy</name>
    <name type="synonym">Chrysanthemum cinerariifolium</name>
    <dbReference type="NCBI Taxonomy" id="118510"/>
    <lineage>
        <taxon>Eukaryota</taxon>
        <taxon>Viridiplantae</taxon>
        <taxon>Streptophyta</taxon>
        <taxon>Embryophyta</taxon>
        <taxon>Tracheophyta</taxon>
        <taxon>Spermatophyta</taxon>
        <taxon>Magnoliopsida</taxon>
        <taxon>eudicotyledons</taxon>
        <taxon>Gunneridae</taxon>
        <taxon>Pentapetalae</taxon>
        <taxon>asterids</taxon>
        <taxon>campanulids</taxon>
        <taxon>Asterales</taxon>
        <taxon>Asteraceae</taxon>
        <taxon>Asteroideae</taxon>
        <taxon>Anthemideae</taxon>
        <taxon>Anthemidinae</taxon>
        <taxon>Tanacetum</taxon>
    </lineage>
</organism>
<reference evidence="1" key="1">
    <citation type="journal article" date="2019" name="Sci. Rep.">
        <title>Draft genome of Tanacetum cinerariifolium, the natural source of mosquito coil.</title>
        <authorList>
            <person name="Yamashiro T."/>
            <person name="Shiraishi A."/>
            <person name="Satake H."/>
            <person name="Nakayama K."/>
        </authorList>
    </citation>
    <scope>NUCLEOTIDE SEQUENCE</scope>
</reference>
<dbReference type="AlphaFoldDB" id="A0A699X4J5"/>
<name>A0A699X4J5_TANCI</name>
<gene>
    <name evidence="1" type="ORF">Tci_926398</name>
</gene>
<dbReference type="EMBL" id="BKCJ011805780">
    <property type="protein sequence ID" value="GFD54429.1"/>
    <property type="molecule type" value="Genomic_DNA"/>
</dbReference>
<protein>
    <submittedName>
        <fullName evidence="1">Uncharacterized protein</fullName>
    </submittedName>
</protein>
<comment type="caution">
    <text evidence="1">The sequence shown here is derived from an EMBL/GenBank/DDBJ whole genome shotgun (WGS) entry which is preliminary data.</text>
</comment>
<sequence length="97" mass="11214">MIPIFMGWVMSRLSISRRRPPLARPGKALVQQWLAVRALGHLQQLQKAFQFLQLFCVDSQVHVAALLARVDQPRVYQGLHVLRHGWLADWHKLIEIG</sequence>